<evidence type="ECO:0000313" key="2">
    <source>
        <dbReference type="EMBL" id="KAJ7044729.1"/>
    </source>
</evidence>
<protein>
    <recommendedName>
        <fullName evidence="1">Ubiquitin-like domain-containing protein</fullName>
    </recommendedName>
</protein>
<dbReference type="AlphaFoldDB" id="A0AAD6TEJ1"/>
<organism evidence="2 3">
    <name type="scientific">Mycena alexandri</name>
    <dbReference type="NCBI Taxonomy" id="1745969"/>
    <lineage>
        <taxon>Eukaryota</taxon>
        <taxon>Fungi</taxon>
        <taxon>Dikarya</taxon>
        <taxon>Basidiomycota</taxon>
        <taxon>Agaricomycotina</taxon>
        <taxon>Agaricomycetes</taxon>
        <taxon>Agaricomycetidae</taxon>
        <taxon>Agaricales</taxon>
        <taxon>Marasmiineae</taxon>
        <taxon>Mycenaceae</taxon>
        <taxon>Mycena</taxon>
    </lineage>
</organism>
<evidence type="ECO:0000313" key="3">
    <source>
        <dbReference type="Proteomes" id="UP001218188"/>
    </source>
</evidence>
<dbReference type="Proteomes" id="UP001218188">
    <property type="component" value="Unassembled WGS sequence"/>
</dbReference>
<dbReference type="PANTHER" id="PTHR38886">
    <property type="entry name" value="SESA DOMAIN-CONTAINING PROTEIN"/>
    <property type="match status" value="1"/>
</dbReference>
<reference evidence="2" key="1">
    <citation type="submission" date="2023-03" db="EMBL/GenBank/DDBJ databases">
        <title>Massive genome expansion in bonnet fungi (Mycena s.s.) driven by repeated elements and novel gene families across ecological guilds.</title>
        <authorList>
            <consortium name="Lawrence Berkeley National Laboratory"/>
            <person name="Harder C.B."/>
            <person name="Miyauchi S."/>
            <person name="Viragh M."/>
            <person name="Kuo A."/>
            <person name="Thoen E."/>
            <person name="Andreopoulos B."/>
            <person name="Lu D."/>
            <person name="Skrede I."/>
            <person name="Drula E."/>
            <person name="Henrissat B."/>
            <person name="Morin E."/>
            <person name="Kohler A."/>
            <person name="Barry K."/>
            <person name="LaButti K."/>
            <person name="Morin E."/>
            <person name="Salamov A."/>
            <person name="Lipzen A."/>
            <person name="Mereny Z."/>
            <person name="Hegedus B."/>
            <person name="Baldrian P."/>
            <person name="Stursova M."/>
            <person name="Weitz H."/>
            <person name="Taylor A."/>
            <person name="Grigoriev I.V."/>
            <person name="Nagy L.G."/>
            <person name="Martin F."/>
            <person name="Kauserud H."/>
        </authorList>
    </citation>
    <scope>NUCLEOTIDE SEQUENCE</scope>
    <source>
        <strain evidence="2">CBHHK200</strain>
    </source>
</reference>
<dbReference type="InterPro" id="IPR054464">
    <property type="entry name" value="ULD_fung"/>
</dbReference>
<dbReference type="EMBL" id="JARJCM010000006">
    <property type="protein sequence ID" value="KAJ7044729.1"/>
    <property type="molecule type" value="Genomic_DNA"/>
</dbReference>
<name>A0AAD6TEJ1_9AGAR</name>
<dbReference type="Pfam" id="PF22893">
    <property type="entry name" value="ULD_2"/>
    <property type="match status" value="1"/>
</dbReference>
<dbReference type="PANTHER" id="PTHR38886:SF1">
    <property type="entry name" value="NACHT-NTPASE AND P-LOOP NTPASES N-TERMINAL DOMAIN-CONTAINING PROTEIN"/>
    <property type="match status" value="1"/>
</dbReference>
<comment type="caution">
    <text evidence="2">The sequence shown here is derived from an EMBL/GenBank/DDBJ whole genome shotgun (WGS) entry which is preliminary data.</text>
</comment>
<accession>A0AAD6TEJ1</accession>
<sequence>MPVFTLAYGSLGDIVSTAQLVIKIVELLRRSGPPSGAWIETETELKALGSELTHLTLHQAPGPFISQRIQQEVSRCHLVMTRFFAKISASQGLVRKIMWAVTEEKELAAFRTQVIERRTALSVLVGLLNSGALKAVRDRVNEVAEAVGSQLQTVGGQVEAVGGQVATANAEIGHGNALIRHVHENLAQQFETYQKQILAVITHVPHGLAEETFIVISPIGVPIPISLVYCTSFEVLDLLLKTYLCGKREAGSRYVDRGDYSLISSNGEVSAPSQLIGTIKGSMCLEMSIVKRVSDASLREKCPQCGHTCQNLEPTDAGWIAWCVSFVHRVLLLLIYAEVRTVLADFRPLPVRILSSRRPHS</sequence>
<evidence type="ECO:0000259" key="1">
    <source>
        <dbReference type="Pfam" id="PF22893"/>
    </source>
</evidence>
<gene>
    <name evidence="2" type="ORF">C8F04DRAFT_595450</name>
</gene>
<keyword evidence="3" id="KW-1185">Reference proteome</keyword>
<proteinExistence type="predicted"/>
<feature type="domain" description="Ubiquitin-like" evidence="1">
    <location>
        <begin position="210"/>
        <end position="292"/>
    </location>
</feature>